<evidence type="ECO:0000313" key="2">
    <source>
        <dbReference type="Proteomes" id="UP000256970"/>
    </source>
</evidence>
<dbReference type="InterPro" id="IPR029058">
    <property type="entry name" value="AB_hydrolase_fold"/>
</dbReference>
<reference evidence="1 2" key="1">
    <citation type="submission" date="2016-10" db="EMBL/GenBank/DDBJ databases">
        <authorList>
            <person name="Cai Z."/>
        </authorList>
    </citation>
    <scope>NUCLEOTIDE SEQUENCE [LARGE SCALE GENOMIC DNA]</scope>
</reference>
<name>A0A383VPC3_TETOB</name>
<organism evidence="1 2">
    <name type="scientific">Tetradesmus obliquus</name>
    <name type="common">Green alga</name>
    <name type="synonym">Acutodesmus obliquus</name>
    <dbReference type="NCBI Taxonomy" id="3088"/>
    <lineage>
        <taxon>Eukaryota</taxon>
        <taxon>Viridiplantae</taxon>
        <taxon>Chlorophyta</taxon>
        <taxon>core chlorophytes</taxon>
        <taxon>Chlorophyceae</taxon>
        <taxon>CS clade</taxon>
        <taxon>Sphaeropleales</taxon>
        <taxon>Scenedesmaceae</taxon>
        <taxon>Tetradesmus</taxon>
    </lineage>
</organism>
<dbReference type="GO" id="GO:0006629">
    <property type="term" value="P:lipid metabolic process"/>
    <property type="evidence" value="ECO:0007669"/>
    <property type="project" value="InterPro"/>
</dbReference>
<dbReference type="Proteomes" id="UP000256970">
    <property type="component" value="Unassembled WGS sequence"/>
</dbReference>
<dbReference type="InterPro" id="IPR003386">
    <property type="entry name" value="LACT/PDAT_acylTrfase"/>
</dbReference>
<evidence type="ECO:0000313" key="1">
    <source>
        <dbReference type="EMBL" id="SZX67378.1"/>
    </source>
</evidence>
<keyword evidence="2" id="KW-1185">Reference proteome</keyword>
<dbReference type="SUPFAM" id="SSF53474">
    <property type="entry name" value="alpha/beta-Hydrolases"/>
    <property type="match status" value="1"/>
</dbReference>
<gene>
    <name evidence="1" type="ORF">BQ4739_LOCUS7777</name>
</gene>
<dbReference type="PANTHER" id="PTHR11440">
    <property type="entry name" value="LECITHIN-CHOLESTEROL ACYLTRANSFERASE-RELATED"/>
    <property type="match status" value="1"/>
</dbReference>
<dbReference type="Pfam" id="PF02450">
    <property type="entry name" value="LCAT"/>
    <property type="match status" value="1"/>
</dbReference>
<proteinExistence type="predicted"/>
<dbReference type="STRING" id="3088.A0A383VPC3"/>
<dbReference type="AlphaFoldDB" id="A0A383VPC3"/>
<accession>A0A383VPC3</accession>
<dbReference type="GO" id="GO:0008374">
    <property type="term" value="F:O-acyltransferase activity"/>
    <property type="evidence" value="ECO:0007669"/>
    <property type="project" value="InterPro"/>
</dbReference>
<dbReference type="Gene3D" id="3.40.50.1820">
    <property type="entry name" value="alpha/beta hydrolase"/>
    <property type="match status" value="1"/>
</dbReference>
<sequence>MPGIMGSDLDVRLLGARNGPCSVRMSHFSLWPPFNPEIVTNPACFKYLLQPVPCTQSGRPALCSNPGVTMWVSPGGDDGTQAFAFKQGGYNRLAEFLVREYGYSLGKDLFAAPYDWRLSLEALDDSGQYDAIAKRISAAVSRCDKKAIIIGHSMGTLVALGLLQSPRFEAWRCA</sequence>
<protein>
    <submittedName>
        <fullName evidence="1">Uncharacterized protein</fullName>
    </submittedName>
</protein>
<dbReference type="EMBL" id="FNXT01000791">
    <property type="protein sequence ID" value="SZX67378.1"/>
    <property type="molecule type" value="Genomic_DNA"/>
</dbReference>